<evidence type="ECO:0000313" key="1">
    <source>
        <dbReference type="EMBL" id="RMC09521.1"/>
    </source>
</evidence>
<comment type="caution">
    <text evidence="1">The sequence shown here is derived from an EMBL/GenBank/DDBJ whole genome shotgun (WGS) entry which is preliminary data.</text>
</comment>
<name>A0A3M0KAD8_HIRRU</name>
<reference evidence="1 2" key="1">
    <citation type="submission" date="2018-07" db="EMBL/GenBank/DDBJ databases">
        <title>A high quality draft genome assembly of the barn swallow (H. rustica rustica).</title>
        <authorList>
            <person name="Formenti G."/>
            <person name="Chiara M."/>
            <person name="Poveda L."/>
            <person name="Francoijs K.-J."/>
            <person name="Bonisoli-Alquati A."/>
            <person name="Canova L."/>
            <person name="Gianfranceschi L."/>
            <person name="Horner D.S."/>
            <person name="Saino N."/>
        </authorList>
    </citation>
    <scope>NUCLEOTIDE SEQUENCE [LARGE SCALE GENOMIC DNA]</scope>
    <source>
        <strain evidence="1">Chelidonia</strain>
        <tissue evidence="1">Blood</tissue>
    </source>
</reference>
<keyword evidence="2" id="KW-1185">Reference proteome</keyword>
<dbReference type="Proteomes" id="UP000269221">
    <property type="component" value="Unassembled WGS sequence"/>
</dbReference>
<accession>A0A3M0KAD8</accession>
<organism evidence="1 2">
    <name type="scientific">Hirundo rustica rustica</name>
    <dbReference type="NCBI Taxonomy" id="333673"/>
    <lineage>
        <taxon>Eukaryota</taxon>
        <taxon>Metazoa</taxon>
        <taxon>Chordata</taxon>
        <taxon>Craniata</taxon>
        <taxon>Vertebrata</taxon>
        <taxon>Euteleostomi</taxon>
        <taxon>Archelosauria</taxon>
        <taxon>Archosauria</taxon>
        <taxon>Dinosauria</taxon>
        <taxon>Saurischia</taxon>
        <taxon>Theropoda</taxon>
        <taxon>Coelurosauria</taxon>
        <taxon>Aves</taxon>
        <taxon>Neognathae</taxon>
        <taxon>Neoaves</taxon>
        <taxon>Telluraves</taxon>
        <taxon>Australaves</taxon>
        <taxon>Passeriformes</taxon>
        <taxon>Sylvioidea</taxon>
        <taxon>Hirundinidae</taxon>
        <taxon>Hirundo</taxon>
    </lineage>
</organism>
<proteinExistence type="predicted"/>
<protein>
    <submittedName>
        <fullName evidence="1">Uncharacterized protein</fullName>
    </submittedName>
</protein>
<sequence>MLSSSGIRLCPGLPPAGSFFPSFLPCFSQFSVVSALLELLQHLELGTLRLARMDKFLEQVLERILVVSRSRSRLFPGLSAASHALRCLWHPELALGHLGDIAWARLGDGLGTGATPR</sequence>
<evidence type="ECO:0000313" key="2">
    <source>
        <dbReference type="Proteomes" id="UP000269221"/>
    </source>
</evidence>
<gene>
    <name evidence="1" type="ORF">DUI87_13673</name>
</gene>
<dbReference type="EMBL" id="QRBI01000114">
    <property type="protein sequence ID" value="RMC09521.1"/>
    <property type="molecule type" value="Genomic_DNA"/>
</dbReference>
<dbReference type="AlphaFoldDB" id="A0A3M0KAD8"/>